<evidence type="ECO:0000313" key="1">
    <source>
        <dbReference type="EMBL" id="MCC9020406.1"/>
    </source>
</evidence>
<sequence>MLYHTITNTSMLGIIADVFQTVNRWKPHVLQYGVNENLTAAIYSTLLKTLKD</sequence>
<proteinExistence type="predicted"/>
<comment type="caution">
    <text evidence="1">The sequence shown here is derived from an EMBL/GenBank/DDBJ whole genome shotgun (WGS) entry which is preliminary data.</text>
</comment>
<keyword evidence="2" id="KW-1185">Reference proteome</keyword>
<name>A0ABS8M8B0_9FLAO</name>
<organism evidence="1 2">
    <name type="scientific">Flavobacterium lipolyticum</name>
    <dbReference type="NCBI Taxonomy" id="2893754"/>
    <lineage>
        <taxon>Bacteria</taxon>
        <taxon>Pseudomonadati</taxon>
        <taxon>Bacteroidota</taxon>
        <taxon>Flavobacteriia</taxon>
        <taxon>Flavobacteriales</taxon>
        <taxon>Flavobacteriaceae</taxon>
        <taxon>Flavobacterium</taxon>
    </lineage>
</organism>
<accession>A0ABS8M8B0</accession>
<dbReference type="EMBL" id="JAJJMN010000002">
    <property type="protein sequence ID" value="MCC9020406.1"/>
    <property type="molecule type" value="Genomic_DNA"/>
</dbReference>
<gene>
    <name evidence="1" type="ORF">LNQ34_21795</name>
</gene>
<protein>
    <submittedName>
        <fullName evidence="1">Uncharacterized protein</fullName>
    </submittedName>
</protein>
<reference evidence="1" key="1">
    <citation type="submission" date="2021-11" db="EMBL/GenBank/DDBJ databases">
        <title>Description of novel Flavobacterium species.</title>
        <authorList>
            <person name="Saticioglu I.B."/>
            <person name="Ay H."/>
            <person name="Altun S."/>
            <person name="Duman M."/>
        </authorList>
    </citation>
    <scope>NUCLEOTIDE SEQUENCE</scope>
    <source>
        <strain evidence="1">F-126</strain>
    </source>
</reference>
<evidence type="ECO:0000313" key="2">
    <source>
        <dbReference type="Proteomes" id="UP001430700"/>
    </source>
</evidence>
<dbReference type="Proteomes" id="UP001430700">
    <property type="component" value="Unassembled WGS sequence"/>
</dbReference>
<dbReference type="RefSeq" id="WP_230001222.1">
    <property type="nucleotide sequence ID" value="NZ_JAJJMN010000002.1"/>
</dbReference>